<dbReference type="EMBL" id="SPHZ02000009">
    <property type="protein sequence ID" value="KAF0900918.1"/>
    <property type="molecule type" value="Genomic_DNA"/>
</dbReference>
<feature type="region of interest" description="Disordered" evidence="1">
    <location>
        <begin position="45"/>
        <end position="90"/>
    </location>
</feature>
<dbReference type="AlphaFoldDB" id="A0A6G1CKC1"/>
<sequence>MSSALVNGEHLHQGNALLHGARLNGEAVQKFYRMVKGLHGGHAISLISPREREGDRSGSLPSPERAPATLDTVPAPLTKEALESKMPATV</sequence>
<gene>
    <name evidence="2" type="ORF">E2562_036921</name>
</gene>
<evidence type="ECO:0000313" key="3">
    <source>
        <dbReference type="Proteomes" id="UP000479710"/>
    </source>
</evidence>
<reference evidence="2 3" key="1">
    <citation type="submission" date="2019-11" db="EMBL/GenBank/DDBJ databases">
        <title>Whole genome sequence of Oryza granulata.</title>
        <authorList>
            <person name="Li W."/>
        </authorList>
    </citation>
    <scope>NUCLEOTIDE SEQUENCE [LARGE SCALE GENOMIC DNA]</scope>
    <source>
        <strain evidence="3">cv. Menghai</strain>
        <tissue evidence="2">Leaf</tissue>
    </source>
</reference>
<accession>A0A6G1CKC1</accession>
<proteinExistence type="predicted"/>
<organism evidence="2 3">
    <name type="scientific">Oryza meyeriana var. granulata</name>
    <dbReference type="NCBI Taxonomy" id="110450"/>
    <lineage>
        <taxon>Eukaryota</taxon>
        <taxon>Viridiplantae</taxon>
        <taxon>Streptophyta</taxon>
        <taxon>Embryophyta</taxon>
        <taxon>Tracheophyta</taxon>
        <taxon>Spermatophyta</taxon>
        <taxon>Magnoliopsida</taxon>
        <taxon>Liliopsida</taxon>
        <taxon>Poales</taxon>
        <taxon>Poaceae</taxon>
        <taxon>BOP clade</taxon>
        <taxon>Oryzoideae</taxon>
        <taxon>Oryzeae</taxon>
        <taxon>Oryzinae</taxon>
        <taxon>Oryza</taxon>
        <taxon>Oryza meyeriana</taxon>
    </lineage>
</organism>
<comment type="caution">
    <text evidence="2">The sequence shown here is derived from an EMBL/GenBank/DDBJ whole genome shotgun (WGS) entry which is preliminary data.</text>
</comment>
<protein>
    <submittedName>
        <fullName evidence="2">Uncharacterized protein</fullName>
    </submittedName>
</protein>
<evidence type="ECO:0000313" key="2">
    <source>
        <dbReference type="EMBL" id="KAF0900918.1"/>
    </source>
</evidence>
<keyword evidence="3" id="KW-1185">Reference proteome</keyword>
<dbReference type="Proteomes" id="UP000479710">
    <property type="component" value="Unassembled WGS sequence"/>
</dbReference>
<evidence type="ECO:0000256" key="1">
    <source>
        <dbReference type="SAM" id="MobiDB-lite"/>
    </source>
</evidence>
<name>A0A6G1CKC1_9ORYZ</name>